<evidence type="ECO:0000313" key="3">
    <source>
        <dbReference type="EMBL" id="QST86369.1"/>
    </source>
</evidence>
<feature type="domain" description="N-acetyltransferase" evidence="2">
    <location>
        <begin position="2"/>
        <end position="88"/>
    </location>
</feature>
<accession>A0A8A1V306</accession>
<dbReference type="SUPFAM" id="SSF55729">
    <property type="entry name" value="Acyl-CoA N-acyltransferases (Nat)"/>
    <property type="match status" value="1"/>
</dbReference>
<dbReference type="InterPro" id="IPR000182">
    <property type="entry name" value="GNAT_dom"/>
</dbReference>
<reference evidence="3" key="2">
    <citation type="submission" date="2020-01" db="EMBL/GenBank/DDBJ databases">
        <authorList>
            <person name="Algora L."/>
            <person name="Schniete J.K."/>
            <person name="MacFadyen A."/>
            <person name="Hoskisson P.A."/>
            <person name="Hunter I.S."/>
            <person name="Herron P.R."/>
        </authorList>
    </citation>
    <scope>NUCLEOTIDE SEQUENCE</scope>
    <source>
        <strain evidence="3">ATCC 10970</strain>
    </source>
</reference>
<dbReference type="CDD" id="cd04301">
    <property type="entry name" value="NAT_SF"/>
    <property type="match status" value="1"/>
</dbReference>
<dbReference type="EMBL" id="CP048261">
    <property type="protein sequence ID" value="QST86369.1"/>
    <property type="molecule type" value="Genomic_DNA"/>
</dbReference>
<gene>
    <name evidence="3" type="ORF">SRIM_034405</name>
</gene>
<dbReference type="InterPro" id="IPR016181">
    <property type="entry name" value="Acyl_CoA_acyltransferase"/>
</dbReference>
<feature type="domain" description="N-acetyltransferase" evidence="1">
    <location>
        <begin position="1"/>
        <end position="95"/>
    </location>
</feature>
<dbReference type="PROSITE" id="PS51186">
    <property type="entry name" value="GNAT"/>
    <property type="match status" value="1"/>
</dbReference>
<evidence type="ECO:0000313" key="4">
    <source>
        <dbReference type="Proteomes" id="UP000011074"/>
    </source>
</evidence>
<dbReference type="AlphaFoldDB" id="A0A8A1V306"/>
<dbReference type="Gene3D" id="3.40.630.30">
    <property type="match status" value="1"/>
</dbReference>
<keyword evidence="3" id="KW-0808">Transferase</keyword>
<dbReference type="InterPro" id="IPR045057">
    <property type="entry name" value="Gcn5-rel_NAT"/>
</dbReference>
<dbReference type="GO" id="GO:0016747">
    <property type="term" value="F:acyltransferase activity, transferring groups other than amino-acyl groups"/>
    <property type="evidence" value="ECO:0007669"/>
    <property type="project" value="InterPro"/>
</dbReference>
<evidence type="ECO:0000259" key="2">
    <source>
        <dbReference type="PROSITE" id="PS51729"/>
    </source>
</evidence>
<proteinExistence type="predicted"/>
<sequence length="96" mass="10538">MTDDRAAHRFEARLGGELAGVAAYLRAEGLLALVHTEVDPVYEGNGVGSALTRHALDTARADGLRVLAVCPFVAGWMERHPEYRDLAYENRSRVTD</sequence>
<protein>
    <submittedName>
        <fullName evidence="3">N-acetyltransferase</fullName>
    </submittedName>
</protein>
<reference evidence="3" key="1">
    <citation type="submission" date="2012-12" db="EMBL/GenBank/DDBJ databases">
        <authorList>
            <person name="Pethick F.E."/>
            <person name="MacFadyen A.C."/>
            <person name="Tang Z."/>
            <person name="Sangal V."/>
            <person name="Tze-Tze L."/>
            <person name="Chu J."/>
            <person name="Guo M."/>
            <person name="Kirby R."/>
            <person name="Hoskisson P.A."/>
            <person name="Herron P.R."/>
            <person name="Hunter I.S."/>
        </authorList>
    </citation>
    <scope>NUCLEOTIDE SEQUENCE</scope>
    <source>
        <strain evidence="3">ATCC 10970</strain>
    </source>
</reference>
<reference evidence="3" key="3">
    <citation type="journal article" date="2021" name="bioRxiv">
        <title>Bilateral symmetry of linear streptomycete chromosomes.</title>
        <authorList>
            <person name="Algora-Gallardo L."/>
            <person name="Schniete J.K."/>
            <person name="Mark D.R."/>
            <person name="Hunter I.S."/>
            <person name="Herron P.R."/>
        </authorList>
    </citation>
    <scope>NUCLEOTIDE SEQUENCE</scope>
    <source>
        <strain evidence="3">ATCC 10970</strain>
    </source>
</reference>
<dbReference type="Proteomes" id="UP000011074">
    <property type="component" value="Chromosome"/>
</dbReference>
<dbReference type="PROSITE" id="PS51729">
    <property type="entry name" value="GNAT_YJDJ"/>
    <property type="match status" value="1"/>
</dbReference>
<organism evidence="3 4">
    <name type="scientific">Streptomyces rimosus subsp. rimosus (strain ATCC 10970 / DSM 40260 / JCM 4667 / NRRL 2234)</name>
    <dbReference type="NCBI Taxonomy" id="1265868"/>
    <lineage>
        <taxon>Bacteria</taxon>
        <taxon>Bacillati</taxon>
        <taxon>Actinomycetota</taxon>
        <taxon>Actinomycetes</taxon>
        <taxon>Kitasatosporales</taxon>
        <taxon>Streptomycetaceae</taxon>
        <taxon>Streptomyces</taxon>
    </lineage>
</organism>
<dbReference type="Pfam" id="PF14542">
    <property type="entry name" value="Acetyltransf_CG"/>
    <property type="match status" value="1"/>
</dbReference>
<dbReference type="InterPro" id="IPR031165">
    <property type="entry name" value="GNAT_YJDJ"/>
</dbReference>
<dbReference type="PANTHER" id="PTHR31435">
    <property type="entry name" value="PROTEIN NATD1"/>
    <property type="match status" value="1"/>
</dbReference>
<evidence type="ECO:0000259" key="1">
    <source>
        <dbReference type="PROSITE" id="PS51186"/>
    </source>
</evidence>
<name>A0A8A1V306_STRR1</name>
<dbReference type="PANTHER" id="PTHR31435:SF10">
    <property type="entry name" value="BSR4717 PROTEIN"/>
    <property type="match status" value="1"/>
</dbReference>